<name>A0ABR4JX10_9EURO</name>
<dbReference type="Proteomes" id="UP001610446">
    <property type="component" value="Unassembled WGS sequence"/>
</dbReference>
<reference evidence="2 3" key="1">
    <citation type="submission" date="2024-07" db="EMBL/GenBank/DDBJ databases">
        <title>Section-level genome sequencing and comparative genomics of Aspergillus sections Usti and Cavernicolus.</title>
        <authorList>
            <consortium name="Lawrence Berkeley National Laboratory"/>
            <person name="Nybo J.L."/>
            <person name="Vesth T.C."/>
            <person name="Theobald S."/>
            <person name="Frisvad J.C."/>
            <person name="Larsen T.O."/>
            <person name="Kjaerboelling I."/>
            <person name="Rothschild-Mancinelli K."/>
            <person name="Lyhne E.K."/>
            <person name="Kogle M.E."/>
            <person name="Barry K."/>
            <person name="Clum A."/>
            <person name="Na H."/>
            <person name="Ledsgaard L."/>
            <person name="Lin J."/>
            <person name="Lipzen A."/>
            <person name="Kuo A."/>
            <person name="Riley R."/>
            <person name="Mondo S."/>
            <person name="Labutti K."/>
            <person name="Haridas S."/>
            <person name="Pangalinan J."/>
            <person name="Salamov A.A."/>
            <person name="Simmons B.A."/>
            <person name="Magnuson J.K."/>
            <person name="Chen J."/>
            <person name="Drula E."/>
            <person name="Henrissat B."/>
            <person name="Wiebenga A."/>
            <person name="Lubbers R.J."/>
            <person name="Gomes A.C."/>
            <person name="Makela M.R."/>
            <person name="Stajich J."/>
            <person name="Grigoriev I.V."/>
            <person name="Mortensen U.H."/>
            <person name="De Vries R.P."/>
            <person name="Baker S.E."/>
            <person name="Andersen M.R."/>
        </authorList>
    </citation>
    <scope>NUCLEOTIDE SEQUENCE [LARGE SCALE GENOMIC DNA]</scope>
    <source>
        <strain evidence="2 3">CBS 123904</strain>
    </source>
</reference>
<evidence type="ECO:0000313" key="3">
    <source>
        <dbReference type="Proteomes" id="UP001610446"/>
    </source>
</evidence>
<evidence type="ECO:0000256" key="1">
    <source>
        <dbReference type="SAM" id="MobiDB-lite"/>
    </source>
</evidence>
<dbReference type="EMBL" id="JBFXLU010000079">
    <property type="protein sequence ID" value="KAL2844581.1"/>
    <property type="molecule type" value="Genomic_DNA"/>
</dbReference>
<organism evidence="2 3">
    <name type="scientific">Aspergillus pseudoustus</name>
    <dbReference type="NCBI Taxonomy" id="1810923"/>
    <lineage>
        <taxon>Eukaryota</taxon>
        <taxon>Fungi</taxon>
        <taxon>Dikarya</taxon>
        <taxon>Ascomycota</taxon>
        <taxon>Pezizomycotina</taxon>
        <taxon>Eurotiomycetes</taxon>
        <taxon>Eurotiomycetidae</taxon>
        <taxon>Eurotiales</taxon>
        <taxon>Aspergillaceae</taxon>
        <taxon>Aspergillus</taxon>
        <taxon>Aspergillus subgen. Nidulantes</taxon>
    </lineage>
</organism>
<comment type="caution">
    <text evidence="2">The sequence shown here is derived from an EMBL/GenBank/DDBJ whole genome shotgun (WGS) entry which is preliminary data.</text>
</comment>
<protein>
    <submittedName>
        <fullName evidence="2">Uncharacterized protein</fullName>
    </submittedName>
</protein>
<gene>
    <name evidence="2" type="ORF">BJY01DRAFT_248091</name>
</gene>
<evidence type="ECO:0000313" key="2">
    <source>
        <dbReference type="EMBL" id="KAL2844581.1"/>
    </source>
</evidence>
<feature type="region of interest" description="Disordered" evidence="1">
    <location>
        <begin position="40"/>
        <end position="76"/>
    </location>
</feature>
<keyword evidence="3" id="KW-1185">Reference proteome</keyword>
<feature type="compositionally biased region" description="Acidic residues" evidence="1">
    <location>
        <begin position="51"/>
        <end position="71"/>
    </location>
</feature>
<proteinExistence type="predicted"/>
<sequence>MNRASQRVTSEAVKGQLEMAICLLAFALKRLLDEEGTEALKSVNDIPDLGDLPEPESGEDPEESSEVEGEEDHLLAGDINDNITGELEELDFHFEMEADEEQYRTELQNKVLDRLAETLARFKSRPGFPDGLKVG</sequence>
<accession>A0ABR4JX10</accession>